<comment type="similarity">
    <text evidence="3">Belongs to the CTC1 family.</text>
</comment>
<evidence type="ECO:0000313" key="10">
    <source>
        <dbReference type="Proteomes" id="UP001604277"/>
    </source>
</evidence>
<dbReference type="PANTHER" id="PTHR14865:SF2">
    <property type="entry name" value="CST COMPLEX SUBUNIT CTC1"/>
    <property type="match status" value="1"/>
</dbReference>
<evidence type="ECO:0000256" key="3">
    <source>
        <dbReference type="ARBA" id="ARBA00006332"/>
    </source>
</evidence>
<evidence type="ECO:0000256" key="7">
    <source>
        <dbReference type="ARBA" id="ARBA00023125"/>
    </source>
</evidence>
<proteinExistence type="inferred from homology"/>
<dbReference type="AlphaFoldDB" id="A0ABD1P0S8"/>
<name>A0ABD1P0S8_9LAMI</name>
<dbReference type="GO" id="GO:0000781">
    <property type="term" value="C:chromosome, telomeric region"/>
    <property type="evidence" value="ECO:0007669"/>
    <property type="project" value="UniProtKB-SubCell"/>
</dbReference>
<gene>
    <name evidence="9" type="ORF">Fot_56288</name>
</gene>
<sequence length="135" mass="14803">MGHRPVVAGQDCETAAALLGIHYEEYSRETYAETFGRSKATMGLAHSSNLTFSVDSEKLISSSDEDLLRSLIIGACFSTFWAVVGGLMDPNASKGLEERLIELGMTMPPLQNVWVTSVRHMDPLTEAKNIIQELV</sequence>
<evidence type="ECO:0000256" key="4">
    <source>
        <dbReference type="ARBA" id="ARBA00016175"/>
    </source>
</evidence>
<keyword evidence="5" id="KW-0158">Chromosome</keyword>
<keyword evidence="10" id="KW-1185">Reference proteome</keyword>
<evidence type="ECO:0000256" key="8">
    <source>
        <dbReference type="ARBA" id="ARBA00023242"/>
    </source>
</evidence>
<keyword evidence="6" id="KW-0779">Telomere</keyword>
<accession>A0ABD1P0S8</accession>
<protein>
    <recommendedName>
        <fullName evidence="4">CST complex subunit CTC1</fullName>
    </recommendedName>
</protein>
<comment type="caution">
    <text evidence="9">The sequence shown here is derived from an EMBL/GenBank/DDBJ whole genome shotgun (WGS) entry which is preliminary data.</text>
</comment>
<dbReference type="EMBL" id="JBFOLJ010000040">
    <property type="protein sequence ID" value="KAL2457474.1"/>
    <property type="molecule type" value="Genomic_DNA"/>
</dbReference>
<evidence type="ECO:0000313" key="9">
    <source>
        <dbReference type="EMBL" id="KAL2457474.1"/>
    </source>
</evidence>
<comment type="subcellular location">
    <subcellularLocation>
        <location evidence="2">Chromosome</location>
        <location evidence="2">Telomere</location>
    </subcellularLocation>
    <subcellularLocation>
        <location evidence="1">Nucleus</location>
    </subcellularLocation>
</comment>
<evidence type="ECO:0000256" key="5">
    <source>
        <dbReference type="ARBA" id="ARBA00022454"/>
    </source>
</evidence>
<dbReference type="GO" id="GO:0003677">
    <property type="term" value="F:DNA binding"/>
    <property type="evidence" value="ECO:0007669"/>
    <property type="project" value="UniProtKB-KW"/>
</dbReference>
<evidence type="ECO:0000256" key="6">
    <source>
        <dbReference type="ARBA" id="ARBA00022895"/>
    </source>
</evidence>
<dbReference type="InterPro" id="IPR042617">
    <property type="entry name" value="CTC1-like"/>
</dbReference>
<keyword evidence="8" id="KW-0539">Nucleus</keyword>
<organism evidence="9 10">
    <name type="scientific">Forsythia ovata</name>
    <dbReference type="NCBI Taxonomy" id="205694"/>
    <lineage>
        <taxon>Eukaryota</taxon>
        <taxon>Viridiplantae</taxon>
        <taxon>Streptophyta</taxon>
        <taxon>Embryophyta</taxon>
        <taxon>Tracheophyta</taxon>
        <taxon>Spermatophyta</taxon>
        <taxon>Magnoliopsida</taxon>
        <taxon>eudicotyledons</taxon>
        <taxon>Gunneridae</taxon>
        <taxon>Pentapetalae</taxon>
        <taxon>asterids</taxon>
        <taxon>lamiids</taxon>
        <taxon>Lamiales</taxon>
        <taxon>Oleaceae</taxon>
        <taxon>Forsythieae</taxon>
        <taxon>Forsythia</taxon>
    </lineage>
</organism>
<evidence type="ECO:0000256" key="2">
    <source>
        <dbReference type="ARBA" id="ARBA00004574"/>
    </source>
</evidence>
<reference evidence="10" key="1">
    <citation type="submission" date="2024-07" db="EMBL/GenBank/DDBJ databases">
        <title>Two chromosome-level genome assemblies of Korean endemic species Abeliophyllum distichum and Forsythia ovata (Oleaceae).</title>
        <authorList>
            <person name="Jang H."/>
        </authorList>
    </citation>
    <scope>NUCLEOTIDE SEQUENCE [LARGE SCALE GENOMIC DNA]</scope>
</reference>
<keyword evidence="7" id="KW-0238">DNA-binding</keyword>
<dbReference type="Proteomes" id="UP001604277">
    <property type="component" value="Unassembled WGS sequence"/>
</dbReference>
<dbReference type="GO" id="GO:0005634">
    <property type="term" value="C:nucleus"/>
    <property type="evidence" value="ECO:0007669"/>
    <property type="project" value="UniProtKB-SubCell"/>
</dbReference>
<dbReference type="PANTHER" id="PTHR14865">
    <property type="entry name" value="CST COMPLEX SUBUNIT CTC1"/>
    <property type="match status" value="1"/>
</dbReference>
<evidence type="ECO:0000256" key="1">
    <source>
        <dbReference type="ARBA" id="ARBA00004123"/>
    </source>
</evidence>